<keyword evidence="3" id="KW-0804">Transcription</keyword>
<dbReference type="PROSITE" id="PS01124">
    <property type="entry name" value="HTH_ARAC_FAMILY_2"/>
    <property type="match status" value="1"/>
</dbReference>
<reference evidence="5 6" key="1">
    <citation type="submission" date="2021-03" db="EMBL/GenBank/DDBJ databases">
        <title>Thermosipho ferrireducens sp.nov., an anaerobic thermophilic iron-reducing bacterium isolated from a deep-sea hydrothermal sulfide deposits.</title>
        <authorList>
            <person name="Zeng X."/>
            <person name="Chen Y."/>
            <person name="Shao Z."/>
        </authorList>
    </citation>
    <scope>NUCLEOTIDE SEQUENCE [LARGE SCALE GENOMIC DNA]</scope>
    <source>
        <strain evidence="5 6">JL129W03</strain>
    </source>
</reference>
<dbReference type="Gene3D" id="1.10.10.60">
    <property type="entry name" value="Homeodomain-like"/>
    <property type="match status" value="2"/>
</dbReference>
<dbReference type="Proteomes" id="UP000671862">
    <property type="component" value="Chromosome"/>
</dbReference>
<name>A0ABX7S4V5_9BACT</name>
<keyword evidence="1" id="KW-0805">Transcription regulation</keyword>
<dbReference type="EMBL" id="CP071446">
    <property type="protein sequence ID" value="QTA37528.1"/>
    <property type="molecule type" value="Genomic_DNA"/>
</dbReference>
<dbReference type="PROSITE" id="PS00041">
    <property type="entry name" value="HTH_ARAC_FAMILY_1"/>
    <property type="match status" value="1"/>
</dbReference>
<organism evidence="5 6">
    <name type="scientific">Thermosipho ferrireducens</name>
    <dbReference type="NCBI Taxonomy" id="2571116"/>
    <lineage>
        <taxon>Bacteria</taxon>
        <taxon>Thermotogati</taxon>
        <taxon>Thermotogota</taxon>
        <taxon>Thermotogae</taxon>
        <taxon>Thermotogales</taxon>
        <taxon>Fervidobacteriaceae</taxon>
        <taxon>Thermosipho</taxon>
    </lineage>
</organism>
<evidence type="ECO:0000256" key="1">
    <source>
        <dbReference type="ARBA" id="ARBA00023015"/>
    </source>
</evidence>
<dbReference type="InterPro" id="IPR009057">
    <property type="entry name" value="Homeodomain-like_sf"/>
</dbReference>
<dbReference type="PRINTS" id="PR00032">
    <property type="entry name" value="HTHARAC"/>
</dbReference>
<dbReference type="SMART" id="SM00342">
    <property type="entry name" value="HTH_ARAC"/>
    <property type="match status" value="1"/>
</dbReference>
<accession>A0ABX7S4V5</accession>
<evidence type="ECO:0000256" key="2">
    <source>
        <dbReference type="ARBA" id="ARBA00023125"/>
    </source>
</evidence>
<proteinExistence type="predicted"/>
<dbReference type="Pfam" id="PF12833">
    <property type="entry name" value="HTH_18"/>
    <property type="match status" value="1"/>
</dbReference>
<sequence>MTFEKGPTTKSKYADIQLHLENGILEAIQEGNLNRALDLYKKIIKIYLDIDIGNKCKLRSIKNHIICLTTLIDKTSYKFFLNTNIAHKEYFFNKIESCRSVNCVIQIGQQIIKKYCKTIADNCCSNNKKIIEKAILYIYDNFSRDIKLHDVCNYVHVSSSYFCSIFKKSTGMCFSRYLNRVRIEKSKELLRQSKMSILEIALEVGFNSQSYFTKMFKKITGVTPKDFRKNYLVSFLKK</sequence>
<dbReference type="RefSeq" id="WP_207566253.1">
    <property type="nucleotide sequence ID" value="NZ_CP071446.1"/>
</dbReference>
<keyword evidence="2" id="KW-0238">DNA-binding</keyword>
<evidence type="ECO:0000259" key="4">
    <source>
        <dbReference type="PROSITE" id="PS01124"/>
    </source>
</evidence>
<dbReference type="InterPro" id="IPR018060">
    <property type="entry name" value="HTH_AraC"/>
</dbReference>
<feature type="domain" description="HTH araC/xylS-type" evidence="4">
    <location>
        <begin position="132"/>
        <end position="230"/>
    </location>
</feature>
<evidence type="ECO:0000256" key="3">
    <source>
        <dbReference type="ARBA" id="ARBA00023163"/>
    </source>
</evidence>
<protein>
    <submittedName>
        <fullName evidence="5">Helix-turn-helix transcriptional regulator</fullName>
    </submittedName>
</protein>
<dbReference type="InterPro" id="IPR018062">
    <property type="entry name" value="HTH_AraC-typ_CS"/>
</dbReference>
<dbReference type="SUPFAM" id="SSF46689">
    <property type="entry name" value="Homeodomain-like"/>
    <property type="match status" value="2"/>
</dbReference>
<keyword evidence="6" id="KW-1185">Reference proteome</keyword>
<evidence type="ECO:0000313" key="5">
    <source>
        <dbReference type="EMBL" id="QTA37528.1"/>
    </source>
</evidence>
<dbReference type="InterPro" id="IPR020449">
    <property type="entry name" value="Tscrpt_reg_AraC-type_HTH"/>
</dbReference>
<evidence type="ECO:0000313" key="6">
    <source>
        <dbReference type="Proteomes" id="UP000671862"/>
    </source>
</evidence>
<gene>
    <name evidence="5" type="ORF">JYK00_07275</name>
</gene>
<dbReference type="PANTHER" id="PTHR43280:SF28">
    <property type="entry name" value="HTH-TYPE TRANSCRIPTIONAL ACTIVATOR RHAS"/>
    <property type="match status" value="1"/>
</dbReference>
<dbReference type="PANTHER" id="PTHR43280">
    <property type="entry name" value="ARAC-FAMILY TRANSCRIPTIONAL REGULATOR"/>
    <property type="match status" value="1"/>
</dbReference>